<gene>
    <name evidence="1" type="ORF">BN578_00262</name>
</gene>
<dbReference type="EMBL" id="CBEP010000075">
    <property type="protein sequence ID" value="CDC04727.1"/>
    <property type="molecule type" value="Genomic_DNA"/>
</dbReference>
<name>R6P427_9FIRM</name>
<proteinExistence type="predicted"/>
<organism evidence="1 2">
    <name type="scientific">[Clostridium] leptum CAG:27</name>
    <dbReference type="NCBI Taxonomy" id="1263068"/>
    <lineage>
        <taxon>Bacteria</taxon>
        <taxon>Bacillati</taxon>
        <taxon>Bacillota</taxon>
        <taxon>Clostridia</taxon>
        <taxon>Eubacteriales</taxon>
        <taxon>Oscillospiraceae</taxon>
        <taxon>Oscillospiraceae incertae sedis</taxon>
    </lineage>
</organism>
<accession>R6P427</accession>
<dbReference type="Proteomes" id="UP000018168">
    <property type="component" value="Unassembled WGS sequence"/>
</dbReference>
<reference evidence="1" key="1">
    <citation type="submission" date="2012-11" db="EMBL/GenBank/DDBJ databases">
        <title>Dependencies among metagenomic species, viruses, plasmids and units of genetic variation.</title>
        <authorList>
            <person name="Nielsen H.B."/>
            <person name="Almeida M."/>
            <person name="Juncker A.S."/>
            <person name="Rasmussen S."/>
            <person name="Li J."/>
            <person name="Sunagawa S."/>
            <person name="Plichta D."/>
            <person name="Gautier L."/>
            <person name="Le Chatelier E."/>
            <person name="Peletier E."/>
            <person name="Bonde I."/>
            <person name="Nielsen T."/>
            <person name="Manichanh C."/>
            <person name="Arumugam M."/>
            <person name="Batto J."/>
            <person name="Santos M.B.Q.D."/>
            <person name="Blom N."/>
            <person name="Borruel N."/>
            <person name="Burgdorf K.S."/>
            <person name="Boumezbeur F."/>
            <person name="Casellas F."/>
            <person name="Dore J."/>
            <person name="Guarner F."/>
            <person name="Hansen T."/>
            <person name="Hildebrand F."/>
            <person name="Kaas R.S."/>
            <person name="Kennedy S."/>
            <person name="Kristiansen K."/>
            <person name="Kultima J.R."/>
            <person name="Leonard P."/>
            <person name="Levenez F."/>
            <person name="Lund O."/>
            <person name="Moumen B."/>
            <person name="Le Paslier D."/>
            <person name="Pons N."/>
            <person name="Pedersen O."/>
            <person name="Prifti E."/>
            <person name="Qin J."/>
            <person name="Raes J."/>
            <person name="Tap J."/>
            <person name="Tims S."/>
            <person name="Ussery D.W."/>
            <person name="Yamada T."/>
            <person name="MetaHit consortium"/>
            <person name="Renault P."/>
            <person name="Sicheritz-Ponten T."/>
            <person name="Bork P."/>
            <person name="Wang J."/>
            <person name="Brunak S."/>
            <person name="Ehrlich S.D."/>
        </authorList>
    </citation>
    <scope>NUCLEOTIDE SEQUENCE [LARGE SCALE GENOMIC DNA]</scope>
</reference>
<comment type="caution">
    <text evidence="1">The sequence shown here is derived from an EMBL/GenBank/DDBJ whole genome shotgun (WGS) entry which is preliminary data.</text>
</comment>
<protein>
    <submittedName>
        <fullName evidence="1">Uncharacterized protein</fullName>
    </submittedName>
</protein>
<sequence>MIGAGPGHVQLCYRLVRILDSRAAFLYGPLILVGVDNLGAAHNGLSVKLHSIGYSALSRFFNFYGQPARNSGFGNGNLAAVSGYGNDYLFRPAFRSGEGSGVIASLDLIAAGRQTVYLQLQIMLVAGAVAVHGQSKASAVLVYNRFGILVAVQFNVDLLVDEMQSLLHAIQRRNLIGAAVIVHLAAVAEQTEYRVGRNVCGQDAQRTPQSQSGLARSVTPAVVPDISHGRVITHL</sequence>
<evidence type="ECO:0000313" key="2">
    <source>
        <dbReference type="Proteomes" id="UP000018168"/>
    </source>
</evidence>
<evidence type="ECO:0000313" key="1">
    <source>
        <dbReference type="EMBL" id="CDC04727.1"/>
    </source>
</evidence>
<dbReference type="AlphaFoldDB" id="R6P427"/>